<dbReference type="RefSeq" id="XP_001437629.1">
    <property type="nucleotide sequence ID" value="XM_001437592.1"/>
</dbReference>
<protein>
    <recommendedName>
        <fullName evidence="3">Transmembrane protein</fullName>
    </recommendedName>
</protein>
<dbReference type="InParanoid" id="A0CHG5"/>
<sequence length="217" mass="25577">MFIDDSTFMIMAYNYLKLLIRLQLQSFRRFLKQNFSHLAYLDKNQNIFDDDNSLVHPYITTQQQFKTQYSKVNLSFNTQSSYFSLFKKCQKPFNIQVSFTQQKAHLHMGNIDLLNENDIIHNFLRTVSKYQKQQCVKTSFGFSIQNSYILVLSISNSLGFASEIYTNFLLDINFPFKVLNNNKYQEKSLQNDSLKENKAIQPLFRKINSQTILGSHK</sequence>
<keyword evidence="2" id="KW-1185">Reference proteome</keyword>
<evidence type="ECO:0000313" key="2">
    <source>
        <dbReference type="Proteomes" id="UP000000600"/>
    </source>
</evidence>
<dbReference type="AlphaFoldDB" id="A0CHG5"/>
<dbReference type="EMBL" id="CT868076">
    <property type="protein sequence ID" value="CAK70232.1"/>
    <property type="molecule type" value="Genomic_DNA"/>
</dbReference>
<evidence type="ECO:0008006" key="3">
    <source>
        <dbReference type="Google" id="ProtNLM"/>
    </source>
</evidence>
<dbReference type="Proteomes" id="UP000000600">
    <property type="component" value="Unassembled WGS sequence"/>
</dbReference>
<proteinExistence type="predicted"/>
<evidence type="ECO:0000313" key="1">
    <source>
        <dbReference type="EMBL" id="CAK70232.1"/>
    </source>
</evidence>
<name>A0CHG5_PARTE</name>
<organism evidence="1 2">
    <name type="scientific">Paramecium tetraurelia</name>
    <dbReference type="NCBI Taxonomy" id="5888"/>
    <lineage>
        <taxon>Eukaryota</taxon>
        <taxon>Sar</taxon>
        <taxon>Alveolata</taxon>
        <taxon>Ciliophora</taxon>
        <taxon>Intramacronucleata</taxon>
        <taxon>Oligohymenophorea</taxon>
        <taxon>Peniculida</taxon>
        <taxon>Parameciidae</taxon>
        <taxon>Paramecium</taxon>
    </lineage>
</organism>
<reference evidence="1 2" key="1">
    <citation type="journal article" date="2006" name="Nature">
        <title>Global trends of whole-genome duplications revealed by the ciliate Paramecium tetraurelia.</title>
        <authorList>
            <consortium name="Genoscope"/>
            <person name="Aury J.-M."/>
            <person name="Jaillon O."/>
            <person name="Duret L."/>
            <person name="Noel B."/>
            <person name="Jubin C."/>
            <person name="Porcel B.M."/>
            <person name="Segurens B."/>
            <person name="Daubin V."/>
            <person name="Anthouard V."/>
            <person name="Aiach N."/>
            <person name="Arnaiz O."/>
            <person name="Billaut A."/>
            <person name="Beisson J."/>
            <person name="Blanc I."/>
            <person name="Bouhouche K."/>
            <person name="Camara F."/>
            <person name="Duharcourt S."/>
            <person name="Guigo R."/>
            <person name="Gogendeau D."/>
            <person name="Katinka M."/>
            <person name="Keller A.-M."/>
            <person name="Kissmehl R."/>
            <person name="Klotz C."/>
            <person name="Koll F."/>
            <person name="Le Moue A."/>
            <person name="Lepere C."/>
            <person name="Malinsky S."/>
            <person name="Nowacki M."/>
            <person name="Nowak J.K."/>
            <person name="Plattner H."/>
            <person name="Poulain J."/>
            <person name="Ruiz F."/>
            <person name="Serrano V."/>
            <person name="Zagulski M."/>
            <person name="Dessen P."/>
            <person name="Betermier M."/>
            <person name="Weissenbach J."/>
            <person name="Scarpelli C."/>
            <person name="Schachter V."/>
            <person name="Sperling L."/>
            <person name="Meyer E."/>
            <person name="Cohen J."/>
            <person name="Wincker P."/>
        </authorList>
    </citation>
    <scope>NUCLEOTIDE SEQUENCE [LARGE SCALE GENOMIC DNA]</scope>
    <source>
        <strain evidence="1 2">Stock d4-2</strain>
    </source>
</reference>
<gene>
    <name evidence="1" type="ORF">GSPATT00038334001</name>
</gene>
<dbReference type="HOGENOM" id="CLU_1274413_0_0_1"/>
<accession>A0CHG5</accession>
<dbReference type="KEGG" id="ptm:GSPATT00038334001"/>
<dbReference type="GeneID" id="5023423"/>